<name>A0A0J6W3U6_9MYCO</name>
<organism evidence="1 2">
    <name type="scientific">Mycolicibacterium obuense</name>
    <dbReference type="NCBI Taxonomy" id="1807"/>
    <lineage>
        <taxon>Bacteria</taxon>
        <taxon>Bacillati</taxon>
        <taxon>Actinomycetota</taxon>
        <taxon>Actinomycetes</taxon>
        <taxon>Mycobacteriales</taxon>
        <taxon>Mycobacteriaceae</taxon>
        <taxon>Mycolicibacterium</taxon>
    </lineage>
</organism>
<dbReference type="Proteomes" id="UP000036313">
    <property type="component" value="Unassembled WGS sequence"/>
</dbReference>
<dbReference type="Pfam" id="PF10824">
    <property type="entry name" value="T7SS_ESX_EspC"/>
    <property type="match status" value="1"/>
</dbReference>
<protein>
    <recommendedName>
        <fullName evidence="3">ESX-1 secretion-associated protein</fullName>
    </recommendedName>
</protein>
<gene>
    <name evidence="1" type="ORF">MOBUDSM44075_02134</name>
</gene>
<dbReference type="InterPro" id="IPR022536">
    <property type="entry name" value="EspC"/>
</dbReference>
<dbReference type="GO" id="GO:0009306">
    <property type="term" value="P:protein secretion"/>
    <property type="evidence" value="ECO:0007669"/>
    <property type="project" value="InterPro"/>
</dbReference>
<comment type="caution">
    <text evidence="1">The sequence shown here is derived from an EMBL/GenBank/DDBJ whole genome shotgun (WGS) entry which is preliminary data.</text>
</comment>
<reference evidence="1 2" key="1">
    <citation type="journal article" date="2015" name="Genome Biol. Evol.">
        <title>Characterization of Three Mycobacterium spp. with Potential Use in Bioremediation by Genome Sequencing and Comparative Genomics.</title>
        <authorList>
            <person name="Das S."/>
            <person name="Pettersson B.M."/>
            <person name="Behra P.R."/>
            <person name="Ramesh M."/>
            <person name="Dasgupta S."/>
            <person name="Bhattacharya A."/>
            <person name="Kirsebom L.A."/>
        </authorList>
    </citation>
    <scope>NUCLEOTIDE SEQUENCE [LARGE SCALE GENOMIC DNA]</scope>
    <source>
        <strain evidence="1 2">DSM 44075</strain>
    </source>
</reference>
<dbReference type="EMBL" id="JYNU01000011">
    <property type="protein sequence ID" value="KMO77094.1"/>
    <property type="molecule type" value="Genomic_DNA"/>
</dbReference>
<evidence type="ECO:0000313" key="2">
    <source>
        <dbReference type="Proteomes" id="UP000036313"/>
    </source>
</evidence>
<sequence>MWTTHGVVSAAVNMAVSNAESARKDAITTQYRLGHDLNERLNNAADNYENADWVSGRNIGACGL</sequence>
<proteinExistence type="predicted"/>
<dbReference type="AlphaFoldDB" id="A0A0J6W3U6"/>
<dbReference type="PATRIC" id="fig|1807.14.peg.2153"/>
<evidence type="ECO:0000313" key="1">
    <source>
        <dbReference type="EMBL" id="KMO77094.1"/>
    </source>
</evidence>
<accession>A0A0J6W3U6</accession>
<evidence type="ECO:0008006" key="3">
    <source>
        <dbReference type="Google" id="ProtNLM"/>
    </source>
</evidence>